<dbReference type="InterPro" id="IPR042099">
    <property type="entry name" value="ANL_N_sf"/>
</dbReference>
<dbReference type="EMBL" id="JAEPCM010000468">
    <property type="protein sequence ID" value="MCG7947405.1"/>
    <property type="molecule type" value="Genomic_DNA"/>
</dbReference>
<sequence>MSKYAEIYNHSLDDPEAFWGDVAQGLHWDKPWDQVLDASAQPSPRWFVGGQLNTCYNALDRHIEAGNGDRLALIYDSPVTDSKRSYTYTELRDEVASLAGALTAQGVTKGDRVIVYMPMIPEAAISMLACARIGAIHSVVFGGFAAKELATRIDDSKPKMVLSASCGIEPSRVVAYKPLLDEAIELSTHKPQSCIIKQRPQLAADMIDGRDLDWDQAMSDSAPADCVPVEATDPLYILYTSGTTGQPKGVVRDNGGHAAALLGSMKDIYNVEPGDVYWA</sequence>
<dbReference type="PANTHER" id="PTHR43347:SF3">
    <property type="entry name" value="ACYL-COA SYNTHETASE SHORT-CHAIN FAMILY MEMBER 3, MITOCHONDRIAL"/>
    <property type="match status" value="1"/>
</dbReference>
<dbReference type="Pfam" id="PF00501">
    <property type="entry name" value="AMP-binding"/>
    <property type="match status" value="1"/>
</dbReference>
<evidence type="ECO:0000256" key="1">
    <source>
        <dbReference type="ARBA" id="ARBA00006432"/>
    </source>
</evidence>
<dbReference type="InterPro" id="IPR000873">
    <property type="entry name" value="AMP-dep_synth/lig_dom"/>
</dbReference>
<dbReference type="Gene3D" id="3.40.50.12780">
    <property type="entry name" value="N-terminal domain of ligase-like"/>
    <property type="match status" value="1"/>
</dbReference>
<comment type="similarity">
    <text evidence="1">Belongs to the ATP-dependent AMP-binding enzyme family.</text>
</comment>
<dbReference type="Pfam" id="PF16177">
    <property type="entry name" value="ACAS_N"/>
    <property type="match status" value="1"/>
</dbReference>
<evidence type="ECO:0000313" key="4">
    <source>
        <dbReference type="EMBL" id="MCG7947405.1"/>
    </source>
</evidence>
<dbReference type="Proteomes" id="UP000886667">
    <property type="component" value="Unassembled WGS sequence"/>
</dbReference>
<dbReference type="SUPFAM" id="SSF56801">
    <property type="entry name" value="Acetyl-CoA synthetase-like"/>
    <property type="match status" value="1"/>
</dbReference>
<evidence type="ECO:0000313" key="5">
    <source>
        <dbReference type="Proteomes" id="UP000886667"/>
    </source>
</evidence>
<feature type="non-terminal residue" evidence="4">
    <location>
        <position position="279"/>
    </location>
</feature>
<name>A0A9E4N4D8_9GAMM</name>
<reference evidence="4" key="1">
    <citation type="journal article" date="2021" name="Proc. Natl. Acad. Sci. U.S.A.">
        <title>Global biogeography of chemosynthetic symbionts reveals both localized and globally distributed symbiont groups. .</title>
        <authorList>
            <person name="Osvatic J.T."/>
            <person name="Wilkins L.G.E."/>
            <person name="Leibrecht L."/>
            <person name="Leray M."/>
            <person name="Zauner S."/>
            <person name="Polzin J."/>
            <person name="Camacho Y."/>
            <person name="Gros O."/>
            <person name="van Gils J.A."/>
            <person name="Eisen J.A."/>
            <person name="Petersen J.M."/>
            <person name="Yuen B."/>
        </authorList>
    </citation>
    <scope>NUCLEOTIDE SEQUENCE</scope>
    <source>
        <strain evidence="4">MAGclacostrist064TRANS</strain>
    </source>
</reference>
<feature type="domain" description="AMP-dependent synthetase/ligase" evidence="2">
    <location>
        <begin position="65"/>
        <end position="278"/>
    </location>
</feature>
<proteinExistence type="inferred from homology"/>
<evidence type="ECO:0000259" key="2">
    <source>
        <dbReference type="Pfam" id="PF00501"/>
    </source>
</evidence>
<dbReference type="InterPro" id="IPR020845">
    <property type="entry name" value="AMP-binding_CS"/>
</dbReference>
<dbReference type="AlphaFoldDB" id="A0A9E4N4D8"/>
<evidence type="ECO:0000259" key="3">
    <source>
        <dbReference type="Pfam" id="PF16177"/>
    </source>
</evidence>
<protein>
    <submittedName>
        <fullName evidence="4">AMP-binding protein</fullName>
    </submittedName>
</protein>
<feature type="domain" description="Acetyl-coenzyme A synthetase N-terminal" evidence="3">
    <location>
        <begin position="4"/>
        <end position="58"/>
    </location>
</feature>
<dbReference type="GO" id="GO:0050218">
    <property type="term" value="F:propionate-CoA ligase activity"/>
    <property type="evidence" value="ECO:0007669"/>
    <property type="project" value="TreeGrafter"/>
</dbReference>
<gene>
    <name evidence="4" type="ORF">JAZ07_13760</name>
</gene>
<dbReference type="InterPro" id="IPR032387">
    <property type="entry name" value="ACAS_N"/>
</dbReference>
<dbReference type="PROSITE" id="PS00455">
    <property type="entry name" value="AMP_BINDING"/>
    <property type="match status" value="1"/>
</dbReference>
<accession>A0A9E4N4D8</accession>
<comment type="caution">
    <text evidence="4">The sequence shown here is derived from an EMBL/GenBank/DDBJ whole genome shotgun (WGS) entry which is preliminary data.</text>
</comment>
<dbReference type="PANTHER" id="PTHR43347">
    <property type="entry name" value="ACYL-COA SYNTHETASE"/>
    <property type="match status" value="1"/>
</dbReference>
<organism evidence="4 5">
    <name type="scientific">Candidatus Thiodiazotropha taylori</name>
    <dbReference type="NCBI Taxonomy" id="2792791"/>
    <lineage>
        <taxon>Bacteria</taxon>
        <taxon>Pseudomonadati</taxon>
        <taxon>Pseudomonadota</taxon>
        <taxon>Gammaproteobacteria</taxon>
        <taxon>Chromatiales</taxon>
        <taxon>Sedimenticolaceae</taxon>
        <taxon>Candidatus Thiodiazotropha</taxon>
    </lineage>
</organism>